<sequence>MGSAMKKGTNFPARIQPATEIGVPKTKAKTTPLLNAIPHS</sequence>
<evidence type="ECO:0000313" key="2">
    <source>
        <dbReference type="EMBL" id="SUZ93712.1"/>
    </source>
</evidence>
<protein>
    <submittedName>
        <fullName evidence="2">Uncharacterized protein</fullName>
    </submittedName>
</protein>
<dbReference type="AlphaFoldDB" id="A0A381RP98"/>
<accession>A0A381RP98</accession>
<reference evidence="2" key="1">
    <citation type="submission" date="2018-05" db="EMBL/GenBank/DDBJ databases">
        <authorList>
            <person name="Lanie J.A."/>
            <person name="Ng W.-L."/>
            <person name="Kazmierczak K.M."/>
            <person name="Andrzejewski T.M."/>
            <person name="Davidsen T.M."/>
            <person name="Wayne K.J."/>
            <person name="Tettelin H."/>
            <person name="Glass J.I."/>
            <person name="Rusch D."/>
            <person name="Podicherti R."/>
            <person name="Tsui H.-C.T."/>
            <person name="Winkler M.E."/>
        </authorList>
    </citation>
    <scope>NUCLEOTIDE SEQUENCE</scope>
</reference>
<gene>
    <name evidence="2" type="ORF">METZ01_LOCUS46566</name>
</gene>
<evidence type="ECO:0000256" key="1">
    <source>
        <dbReference type="SAM" id="MobiDB-lite"/>
    </source>
</evidence>
<proteinExistence type="predicted"/>
<dbReference type="EMBL" id="UINC01002170">
    <property type="protein sequence ID" value="SUZ93712.1"/>
    <property type="molecule type" value="Genomic_DNA"/>
</dbReference>
<organism evidence="2">
    <name type="scientific">marine metagenome</name>
    <dbReference type="NCBI Taxonomy" id="408172"/>
    <lineage>
        <taxon>unclassified sequences</taxon>
        <taxon>metagenomes</taxon>
        <taxon>ecological metagenomes</taxon>
    </lineage>
</organism>
<name>A0A381RP98_9ZZZZ</name>
<feature type="region of interest" description="Disordered" evidence="1">
    <location>
        <begin position="1"/>
        <end position="40"/>
    </location>
</feature>